<keyword evidence="9" id="KW-1185">Reference proteome</keyword>
<evidence type="ECO:0000256" key="6">
    <source>
        <dbReference type="SAM" id="SignalP"/>
    </source>
</evidence>
<evidence type="ECO:0000256" key="1">
    <source>
        <dbReference type="ARBA" id="ARBA00004442"/>
    </source>
</evidence>
<feature type="compositionally biased region" description="Basic and acidic residues" evidence="5">
    <location>
        <begin position="263"/>
        <end position="277"/>
    </location>
</feature>
<gene>
    <name evidence="8" type="ORF">SAMN05421761_1124</name>
</gene>
<dbReference type="Pfam" id="PF00691">
    <property type="entry name" value="OmpA"/>
    <property type="match status" value="1"/>
</dbReference>
<name>A0A1N7NVH0_9BACT</name>
<dbReference type="AlphaFoldDB" id="A0A1N7NVH0"/>
<dbReference type="PROSITE" id="PS51123">
    <property type="entry name" value="OMPA_2"/>
    <property type="match status" value="1"/>
</dbReference>
<keyword evidence="6" id="KW-0732">Signal</keyword>
<evidence type="ECO:0000256" key="2">
    <source>
        <dbReference type="ARBA" id="ARBA00023136"/>
    </source>
</evidence>
<evidence type="ECO:0000256" key="5">
    <source>
        <dbReference type="SAM" id="MobiDB-lite"/>
    </source>
</evidence>
<feature type="domain" description="OmpA-like" evidence="7">
    <location>
        <begin position="162"/>
        <end position="277"/>
    </location>
</feature>
<evidence type="ECO:0000256" key="4">
    <source>
        <dbReference type="PROSITE-ProRule" id="PRU00473"/>
    </source>
</evidence>
<dbReference type="GO" id="GO:0009279">
    <property type="term" value="C:cell outer membrane"/>
    <property type="evidence" value="ECO:0007669"/>
    <property type="project" value="UniProtKB-SubCell"/>
</dbReference>
<evidence type="ECO:0000259" key="7">
    <source>
        <dbReference type="PROSITE" id="PS51123"/>
    </source>
</evidence>
<evidence type="ECO:0000256" key="3">
    <source>
        <dbReference type="ARBA" id="ARBA00023237"/>
    </source>
</evidence>
<feature type="signal peptide" evidence="6">
    <location>
        <begin position="1"/>
        <end position="24"/>
    </location>
</feature>
<dbReference type="InterPro" id="IPR036737">
    <property type="entry name" value="OmpA-like_sf"/>
</dbReference>
<accession>A0A1N7NVH0</accession>
<organism evidence="8 9">
    <name type="scientific">Belliella pelovolcani</name>
    <dbReference type="NCBI Taxonomy" id="529505"/>
    <lineage>
        <taxon>Bacteria</taxon>
        <taxon>Pseudomonadati</taxon>
        <taxon>Bacteroidota</taxon>
        <taxon>Cytophagia</taxon>
        <taxon>Cytophagales</taxon>
        <taxon>Cyclobacteriaceae</taxon>
        <taxon>Belliella</taxon>
    </lineage>
</organism>
<dbReference type="InterPro" id="IPR006665">
    <property type="entry name" value="OmpA-like"/>
</dbReference>
<reference evidence="9" key="1">
    <citation type="submission" date="2017-01" db="EMBL/GenBank/DDBJ databases">
        <authorList>
            <person name="Varghese N."/>
            <person name="Submissions S."/>
        </authorList>
    </citation>
    <scope>NUCLEOTIDE SEQUENCE [LARGE SCALE GENOMIC DNA]</scope>
    <source>
        <strain evidence="9">DSM 46698</strain>
    </source>
</reference>
<dbReference type="InterPro" id="IPR050330">
    <property type="entry name" value="Bact_OuterMem_StrucFunc"/>
</dbReference>
<evidence type="ECO:0000313" key="9">
    <source>
        <dbReference type="Proteomes" id="UP000186026"/>
    </source>
</evidence>
<sequence length="277" mass="31350">MNMRSSIISVTLLFCVLSFGYAQSPCNPHPLFNSLPQHILSDCEEKEFDKIQIDYTDKDGTWVQYEKSGYLLKTYYTFEGDWEKRPSNAMIFQNYIKAVTSKGGTVINESKSAVLLTLKLAGDAWWIKVQSDQSGTYAVTCVKEESMQQYIVLSAEDIAKEIKANGKATFYGIYFDTDKSEIKPESKETIEQMAKYLQKNTQVNVYIVGHTDNTGSFEHNQQLSQKRAESVVNNLINNYQISASRLKGFGVSSLSPVSTNTTEEGKSKNRRVEMVLR</sequence>
<evidence type="ECO:0000313" key="8">
    <source>
        <dbReference type="EMBL" id="SIT02301.1"/>
    </source>
</evidence>
<dbReference type="Gene3D" id="3.30.1330.60">
    <property type="entry name" value="OmpA-like domain"/>
    <property type="match status" value="1"/>
</dbReference>
<keyword evidence="3" id="KW-0998">Cell outer membrane</keyword>
<feature type="chain" id="PRO_5012885005" evidence="6">
    <location>
        <begin position="25"/>
        <end position="277"/>
    </location>
</feature>
<dbReference type="PANTHER" id="PTHR30329">
    <property type="entry name" value="STATOR ELEMENT OF FLAGELLAR MOTOR COMPLEX"/>
    <property type="match status" value="1"/>
</dbReference>
<dbReference type="InterPro" id="IPR006664">
    <property type="entry name" value="OMP_bac"/>
</dbReference>
<dbReference type="PRINTS" id="PR01021">
    <property type="entry name" value="OMPADOMAIN"/>
</dbReference>
<dbReference type="SUPFAM" id="SSF103088">
    <property type="entry name" value="OmpA-like"/>
    <property type="match status" value="1"/>
</dbReference>
<proteinExistence type="predicted"/>
<dbReference type="PANTHER" id="PTHR30329:SF21">
    <property type="entry name" value="LIPOPROTEIN YIAD-RELATED"/>
    <property type="match status" value="1"/>
</dbReference>
<protein>
    <submittedName>
        <fullName evidence="8">Outer membrane protein OmpA</fullName>
    </submittedName>
</protein>
<dbReference type="STRING" id="529505.SAMN05421761_1124"/>
<feature type="region of interest" description="Disordered" evidence="5">
    <location>
        <begin position="254"/>
        <end position="277"/>
    </location>
</feature>
<dbReference type="CDD" id="cd07185">
    <property type="entry name" value="OmpA_C-like"/>
    <property type="match status" value="1"/>
</dbReference>
<keyword evidence="2 4" id="KW-0472">Membrane</keyword>
<comment type="subcellular location">
    <subcellularLocation>
        <location evidence="1">Cell outer membrane</location>
    </subcellularLocation>
</comment>
<dbReference type="Proteomes" id="UP000186026">
    <property type="component" value="Unassembled WGS sequence"/>
</dbReference>
<dbReference type="EMBL" id="FTOP01000012">
    <property type="protein sequence ID" value="SIT02301.1"/>
    <property type="molecule type" value="Genomic_DNA"/>
</dbReference>